<feature type="compositionally biased region" description="Polar residues" evidence="1">
    <location>
        <begin position="263"/>
        <end position="281"/>
    </location>
</feature>
<reference evidence="3" key="1">
    <citation type="submission" date="2023-03" db="UniProtKB">
        <authorList>
            <consortium name="WormBaseParasite"/>
        </authorList>
    </citation>
    <scope>IDENTIFICATION</scope>
</reference>
<organism evidence="2 3">
    <name type="scientific">Ascaris lumbricoides</name>
    <name type="common">Giant roundworm</name>
    <dbReference type="NCBI Taxonomy" id="6252"/>
    <lineage>
        <taxon>Eukaryota</taxon>
        <taxon>Metazoa</taxon>
        <taxon>Ecdysozoa</taxon>
        <taxon>Nematoda</taxon>
        <taxon>Chromadorea</taxon>
        <taxon>Rhabditida</taxon>
        <taxon>Spirurina</taxon>
        <taxon>Ascaridomorpha</taxon>
        <taxon>Ascaridoidea</taxon>
        <taxon>Ascarididae</taxon>
        <taxon>Ascaris</taxon>
    </lineage>
</organism>
<proteinExistence type="predicted"/>
<feature type="region of interest" description="Disordered" evidence="1">
    <location>
        <begin position="260"/>
        <end position="281"/>
    </location>
</feature>
<protein>
    <submittedName>
        <fullName evidence="3">Uncharacterized protein</fullName>
    </submittedName>
</protein>
<keyword evidence="2" id="KW-1185">Reference proteome</keyword>
<accession>A0A9J2P5E7</accession>
<dbReference type="WBParaSite" id="ALUE_0000509501-mRNA-1">
    <property type="protein sequence ID" value="ALUE_0000509501-mRNA-1"/>
    <property type="gene ID" value="ALUE_0000509501"/>
</dbReference>
<dbReference type="AlphaFoldDB" id="A0A9J2P5E7"/>
<dbReference type="Proteomes" id="UP000036681">
    <property type="component" value="Unplaced"/>
</dbReference>
<evidence type="ECO:0000313" key="3">
    <source>
        <dbReference type="WBParaSite" id="ALUE_0000509501-mRNA-1"/>
    </source>
</evidence>
<evidence type="ECO:0000313" key="2">
    <source>
        <dbReference type="Proteomes" id="UP000036681"/>
    </source>
</evidence>
<name>A0A9J2P5E7_ASCLU</name>
<evidence type="ECO:0000256" key="1">
    <source>
        <dbReference type="SAM" id="MobiDB-lite"/>
    </source>
</evidence>
<sequence>MVYWRGGRRYGFFRQRRNPQGRVVTARVTQGIFNRQEPHNAQARGINGRFPRNLRFGDFYVWAVFTGRGFSTLAAITGHCGRRLKQRVGLTALAKHSGIVYNGSRCNRNLIHGVREDVKKILADDAHEEAHCWNHAPEQCDYQMTRHHGQHQRNIRDCANCYWRKSMQLQSEKLQDGSTSAANLEGTDSMNTLITTESHEGRPTDLDRDAQFPADPPFEAISKKILSALPHLTLRNDDATTYAEAATGLIASALSSKGIGDAHTSTAADQRNNATSNTSMDGENLLQSFYNKTAPLNFDSSEFLESKKYGHETKEMPTVNSLSQLDASWLRESPSQRSSDTIHSNDAREIFSMLRSNSGVSSELSQSSQFSPSVFNSFEARYGGSGRNEAFSPVSVDVNDSVRPLDCDDLATPAPFAEIPPPLGSVHDECFFKDIIDIEPVQTNATNIFEHFEFENNQAGVSESYFTEFNDDFFASTAGSPNPAFFGLNEPDEQMRLEMRPSGIAFRVHFKESTALLSVN</sequence>